<name>A0A6A7RZ16_9PROT</name>
<dbReference type="AlphaFoldDB" id="A0A6A7RZ16"/>
<gene>
    <name evidence="2" type="ORF">CRU78_20495</name>
</gene>
<feature type="compositionally biased region" description="Basic and acidic residues" evidence="1">
    <location>
        <begin position="98"/>
        <end position="134"/>
    </location>
</feature>
<dbReference type="Proteomes" id="UP000342300">
    <property type="component" value="Unassembled WGS sequence"/>
</dbReference>
<feature type="region of interest" description="Disordered" evidence="1">
    <location>
        <begin position="245"/>
        <end position="294"/>
    </location>
</feature>
<evidence type="ECO:0008006" key="4">
    <source>
        <dbReference type="Google" id="ProtNLM"/>
    </source>
</evidence>
<feature type="compositionally biased region" description="Basic and acidic residues" evidence="1">
    <location>
        <begin position="275"/>
        <end position="287"/>
    </location>
</feature>
<sequence length="294" mass="33050">MARIRTIKPEFWTSEQVMECSTTSRLLFIGMWNFCDDAGNHPASFLTLKAEVFPSDELKIDYIKELLEELIAVGLVEEYEAGGKRYWHVTGWHHQRIEKPNFKHPPHENRRPVEERSTTNRRPVEERSTPEGKCKGNVIGEGKEGKEQVHADPDPASAPEKPKRRAASAAVVFDPVGFLAERGVEQQTIADHFAVRKVKKQPPTETALQQFEREADKAGLSLQAAATECCARGWAGFKAEWLTNSQNGARAGPPPAQTGRQARIDNYWQEFGGNGEKRDTNSERDITGESIRIT</sequence>
<feature type="region of interest" description="Disordered" evidence="1">
    <location>
        <begin position="98"/>
        <end position="163"/>
    </location>
</feature>
<comment type="caution">
    <text evidence="2">The sequence shown here is derived from an EMBL/GenBank/DDBJ whole genome shotgun (WGS) entry which is preliminary data.</text>
</comment>
<evidence type="ECO:0000256" key="1">
    <source>
        <dbReference type="SAM" id="MobiDB-lite"/>
    </source>
</evidence>
<evidence type="ECO:0000313" key="3">
    <source>
        <dbReference type="Proteomes" id="UP000342300"/>
    </source>
</evidence>
<organism evidence="2 3">
    <name type="scientific">Candidatus Accumulibacter phosphatis</name>
    <dbReference type="NCBI Taxonomy" id="327160"/>
    <lineage>
        <taxon>Bacteria</taxon>
        <taxon>Pseudomonadati</taxon>
        <taxon>Pseudomonadota</taxon>
        <taxon>Betaproteobacteria</taxon>
        <taxon>Candidatus Accumulibacter</taxon>
    </lineage>
</organism>
<feature type="compositionally biased region" description="Basic and acidic residues" evidence="1">
    <location>
        <begin position="141"/>
        <end position="153"/>
    </location>
</feature>
<accession>A0A6A7RZ16</accession>
<dbReference type="EMBL" id="PDHS01000612">
    <property type="protein sequence ID" value="MQM32733.1"/>
    <property type="molecule type" value="Genomic_DNA"/>
</dbReference>
<reference evidence="2 3" key="1">
    <citation type="submission" date="2017-09" db="EMBL/GenBank/DDBJ databases">
        <title>Metagenomic Analysis Reveals Denitrifying Candidatus Accumulibacter and Flanking Population as a Source of N2O.</title>
        <authorList>
            <person name="Gao H."/>
            <person name="Mao Y."/>
            <person name="Zhao X."/>
            <person name="Liu W.-T."/>
            <person name="Zhang T."/>
            <person name="Wells G."/>
        </authorList>
    </citation>
    <scope>NUCLEOTIDE SEQUENCE [LARGE SCALE GENOMIC DNA]</scope>
    <source>
        <strain evidence="2">CANDO_2_IC</strain>
    </source>
</reference>
<evidence type="ECO:0000313" key="2">
    <source>
        <dbReference type="EMBL" id="MQM32733.1"/>
    </source>
</evidence>
<protein>
    <recommendedName>
        <fullName evidence="4">DnaT DNA-binding domain-containing protein</fullName>
    </recommendedName>
</protein>
<proteinExistence type="predicted"/>